<name>A0A1H8B4J0_9BACL</name>
<gene>
    <name evidence="2" type="ORF">SAMN05444955_1023</name>
</gene>
<keyword evidence="3" id="KW-1185">Reference proteome</keyword>
<keyword evidence="1" id="KW-0472">Membrane</keyword>
<keyword evidence="1" id="KW-1133">Transmembrane helix</keyword>
<sequence length="118" mass="13668">MKYLTLIKEIQSDKLRDDELIDCLDIPHNFVLSNAIKKIVKKKLCNQDIVSKLEKISSLTAKENKLMGIYTVGHLAIAALYFLDHPISRDKYKELYINLSEWDKEIIEKLTTGDPFLD</sequence>
<evidence type="ECO:0000313" key="2">
    <source>
        <dbReference type="EMBL" id="SEM77880.1"/>
    </source>
</evidence>
<evidence type="ECO:0000313" key="3">
    <source>
        <dbReference type="Proteomes" id="UP000199695"/>
    </source>
</evidence>
<dbReference type="AlphaFoldDB" id="A0A1H8B4J0"/>
<dbReference type="OrthoDB" id="2642269at2"/>
<feature type="transmembrane region" description="Helical" evidence="1">
    <location>
        <begin position="66"/>
        <end position="83"/>
    </location>
</feature>
<dbReference type="RefSeq" id="WP_089964764.1">
    <property type="nucleotide sequence ID" value="NZ_FOCQ01000002.1"/>
</dbReference>
<dbReference type="Proteomes" id="UP000199695">
    <property type="component" value="Unassembled WGS sequence"/>
</dbReference>
<reference evidence="2 3" key="1">
    <citation type="submission" date="2016-10" db="EMBL/GenBank/DDBJ databases">
        <authorList>
            <person name="de Groot N.N."/>
        </authorList>
    </citation>
    <scope>NUCLEOTIDE SEQUENCE [LARGE SCALE GENOMIC DNA]</scope>
    <source>
        <strain evidence="2 3">DSM 46701</strain>
    </source>
</reference>
<organism evidence="2 3">
    <name type="scientific">Lihuaxuella thermophila</name>
    <dbReference type="NCBI Taxonomy" id="1173111"/>
    <lineage>
        <taxon>Bacteria</taxon>
        <taxon>Bacillati</taxon>
        <taxon>Bacillota</taxon>
        <taxon>Bacilli</taxon>
        <taxon>Bacillales</taxon>
        <taxon>Thermoactinomycetaceae</taxon>
        <taxon>Lihuaxuella</taxon>
    </lineage>
</organism>
<evidence type="ECO:0000256" key="1">
    <source>
        <dbReference type="SAM" id="Phobius"/>
    </source>
</evidence>
<protein>
    <submittedName>
        <fullName evidence="2">Uncharacterized protein</fullName>
    </submittedName>
</protein>
<proteinExistence type="predicted"/>
<dbReference type="STRING" id="1173111.SAMN05444955_1023"/>
<dbReference type="EMBL" id="FOCQ01000002">
    <property type="protein sequence ID" value="SEM77880.1"/>
    <property type="molecule type" value="Genomic_DNA"/>
</dbReference>
<keyword evidence="1" id="KW-0812">Transmembrane</keyword>
<accession>A0A1H8B4J0</accession>